<name>A0A8H6IRI1_9PEZI</name>
<reference evidence="1" key="1">
    <citation type="journal article" date="2020" name="Phytopathology">
        <title>Genome Sequence Resources of Colletotrichum truncatum, C. plurivorum, C. musicola, and C. sojae: Four Species Pathogenic to Soybean (Glycine max).</title>
        <authorList>
            <person name="Rogerio F."/>
            <person name="Boufleur T.R."/>
            <person name="Ciampi-Guillardi M."/>
            <person name="Sukno S.A."/>
            <person name="Thon M.R."/>
            <person name="Massola Junior N.S."/>
            <person name="Baroncelli R."/>
        </authorList>
    </citation>
    <scope>NUCLEOTIDE SEQUENCE</scope>
    <source>
        <strain evidence="1">LFN0074</strain>
    </source>
</reference>
<evidence type="ECO:0000313" key="2">
    <source>
        <dbReference type="Proteomes" id="UP000639643"/>
    </source>
</evidence>
<accession>A0A8H6IRI1</accession>
<dbReference type="Proteomes" id="UP000639643">
    <property type="component" value="Unassembled WGS sequence"/>
</dbReference>
<organism evidence="1 2">
    <name type="scientific">Colletotrichum musicola</name>
    <dbReference type="NCBI Taxonomy" id="2175873"/>
    <lineage>
        <taxon>Eukaryota</taxon>
        <taxon>Fungi</taxon>
        <taxon>Dikarya</taxon>
        <taxon>Ascomycota</taxon>
        <taxon>Pezizomycotina</taxon>
        <taxon>Sordariomycetes</taxon>
        <taxon>Hypocreomycetidae</taxon>
        <taxon>Glomerellales</taxon>
        <taxon>Glomerellaceae</taxon>
        <taxon>Colletotrichum</taxon>
        <taxon>Colletotrichum orchidearum species complex</taxon>
    </lineage>
</organism>
<dbReference type="OrthoDB" id="4849884at2759"/>
<evidence type="ECO:0000313" key="1">
    <source>
        <dbReference type="EMBL" id="KAF6794201.1"/>
    </source>
</evidence>
<sequence>MIERALRKYAEIQIFLERWAKEGHYGALWENLIGVEYLMEGLEDWKTFFDDHSQQLSGSALKPAVSRASQRRWGRRQASPVSQAIPAYVRHEYYLQALQ</sequence>
<dbReference type="AlphaFoldDB" id="A0A8H6IRI1"/>
<comment type="caution">
    <text evidence="1">The sequence shown here is derived from an EMBL/GenBank/DDBJ whole genome shotgun (WGS) entry which is preliminary data.</text>
</comment>
<keyword evidence="2" id="KW-1185">Reference proteome</keyword>
<gene>
    <name evidence="1" type="ORF">CMUS01_16040</name>
</gene>
<proteinExistence type="predicted"/>
<protein>
    <submittedName>
        <fullName evidence="1">Transposase-like protein</fullName>
    </submittedName>
</protein>
<dbReference type="EMBL" id="WIGM01001564">
    <property type="protein sequence ID" value="KAF6794201.1"/>
    <property type="molecule type" value="Genomic_DNA"/>
</dbReference>